<proteinExistence type="inferred from homology"/>
<dbReference type="GO" id="GO:0006351">
    <property type="term" value="P:DNA-templated transcription"/>
    <property type="evidence" value="ECO:0007669"/>
    <property type="project" value="TreeGrafter"/>
</dbReference>
<keyword evidence="4" id="KW-0804">Transcription</keyword>
<feature type="domain" description="HTH lysR-type" evidence="5">
    <location>
        <begin position="11"/>
        <end position="68"/>
    </location>
</feature>
<dbReference type="InterPro" id="IPR036390">
    <property type="entry name" value="WH_DNA-bd_sf"/>
</dbReference>
<evidence type="ECO:0000256" key="3">
    <source>
        <dbReference type="ARBA" id="ARBA00023125"/>
    </source>
</evidence>
<evidence type="ECO:0000313" key="6">
    <source>
        <dbReference type="EMBL" id="TRX75447.1"/>
    </source>
</evidence>
<name>A0A553H125_9PSED</name>
<evidence type="ECO:0000256" key="2">
    <source>
        <dbReference type="ARBA" id="ARBA00023015"/>
    </source>
</evidence>
<dbReference type="PANTHER" id="PTHR30537:SF66">
    <property type="entry name" value="IRON-REGULATED VIRULENCE REGULATORY PROTEIN IRGB"/>
    <property type="match status" value="1"/>
</dbReference>
<accession>A0A553H125</accession>
<dbReference type="Gene3D" id="1.10.10.10">
    <property type="entry name" value="Winged helix-like DNA-binding domain superfamily/Winged helix DNA-binding domain"/>
    <property type="match status" value="1"/>
</dbReference>
<evidence type="ECO:0000256" key="1">
    <source>
        <dbReference type="ARBA" id="ARBA00009437"/>
    </source>
</evidence>
<reference evidence="6 7" key="1">
    <citation type="submission" date="2019-07" db="EMBL/GenBank/DDBJ databases">
        <title>Pseudomonas mangiferae sp. nov., isolated from bark of mango tree in Thailand.</title>
        <authorList>
            <person name="Srisuk N."/>
            <person name="Anurat P."/>
        </authorList>
    </citation>
    <scope>NUCLEOTIDE SEQUENCE [LARGE SCALE GENOMIC DNA]</scope>
    <source>
        <strain evidence="6 7">DMKU_BBB3-04</strain>
    </source>
</reference>
<dbReference type="OrthoDB" id="9786526at2"/>
<sequence length="313" mass="34647">MSASMERLSQLNLNHLYGFVAVVEHQSFTAAAEALGLSKSLLSEQLARLEASLGTQLLTRTTRRMALTDSGTRLFDVARRLLGELDSAVADVRDPHGEPSGRLRITAPLDFAKLHISAVAADYIKRFPKTQVEMIGDDQVLDLVGQRIDLAVRVGWPKDSGLHANKLATFEQTLVAAPDYLAQHPPLREPDDLARIEWIAHTRLASPWQWTFRRGEALREVRTHGRLQANTTLSVYRLVRAGAGLSVLPSFLVAGDLASGRLVRVLEDWSLPQGGIYALYPSARYMPARVRAFIHSLRERLDNDPFGAVARSA</sequence>
<dbReference type="Pfam" id="PF00126">
    <property type="entry name" value="HTH_1"/>
    <property type="match status" value="1"/>
</dbReference>
<dbReference type="InterPro" id="IPR000847">
    <property type="entry name" value="LysR_HTH_N"/>
</dbReference>
<dbReference type="PANTHER" id="PTHR30537">
    <property type="entry name" value="HTH-TYPE TRANSCRIPTIONAL REGULATOR"/>
    <property type="match status" value="1"/>
</dbReference>
<dbReference type="Gene3D" id="3.40.190.290">
    <property type="match status" value="1"/>
</dbReference>
<dbReference type="EMBL" id="VJOY01000004">
    <property type="protein sequence ID" value="TRX75447.1"/>
    <property type="molecule type" value="Genomic_DNA"/>
</dbReference>
<dbReference type="RefSeq" id="WP_143487539.1">
    <property type="nucleotide sequence ID" value="NZ_VJOY01000004.1"/>
</dbReference>
<dbReference type="CDD" id="cd08422">
    <property type="entry name" value="PBP2_CrgA_like"/>
    <property type="match status" value="1"/>
</dbReference>
<evidence type="ECO:0000256" key="4">
    <source>
        <dbReference type="ARBA" id="ARBA00023163"/>
    </source>
</evidence>
<dbReference type="InterPro" id="IPR058163">
    <property type="entry name" value="LysR-type_TF_proteobact-type"/>
</dbReference>
<comment type="similarity">
    <text evidence="1">Belongs to the LysR transcriptional regulatory family.</text>
</comment>
<dbReference type="Pfam" id="PF03466">
    <property type="entry name" value="LysR_substrate"/>
    <property type="match status" value="1"/>
</dbReference>
<protein>
    <submittedName>
        <fullName evidence="6">LysR family transcriptional regulator</fullName>
    </submittedName>
</protein>
<comment type="caution">
    <text evidence="6">The sequence shown here is derived from an EMBL/GenBank/DDBJ whole genome shotgun (WGS) entry which is preliminary data.</text>
</comment>
<dbReference type="InterPro" id="IPR005119">
    <property type="entry name" value="LysR_subst-bd"/>
</dbReference>
<evidence type="ECO:0000259" key="5">
    <source>
        <dbReference type="PROSITE" id="PS50931"/>
    </source>
</evidence>
<dbReference type="InterPro" id="IPR036388">
    <property type="entry name" value="WH-like_DNA-bd_sf"/>
</dbReference>
<dbReference type="GO" id="GO:0043565">
    <property type="term" value="F:sequence-specific DNA binding"/>
    <property type="evidence" value="ECO:0007669"/>
    <property type="project" value="TreeGrafter"/>
</dbReference>
<dbReference type="SUPFAM" id="SSF53850">
    <property type="entry name" value="Periplasmic binding protein-like II"/>
    <property type="match status" value="1"/>
</dbReference>
<dbReference type="PRINTS" id="PR00039">
    <property type="entry name" value="HTHLYSR"/>
</dbReference>
<dbReference type="FunFam" id="1.10.10.10:FF:000001">
    <property type="entry name" value="LysR family transcriptional regulator"/>
    <property type="match status" value="1"/>
</dbReference>
<dbReference type="PROSITE" id="PS50931">
    <property type="entry name" value="HTH_LYSR"/>
    <property type="match status" value="1"/>
</dbReference>
<dbReference type="AlphaFoldDB" id="A0A553H125"/>
<gene>
    <name evidence="6" type="ORF">FM069_06830</name>
</gene>
<keyword evidence="2" id="KW-0805">Transcription regulation</keyword>
<dbReference type="GO" id="GO:0003700">
    <property type="term" value="F:DNA-binding transcription factor activity"/>
    <property type="evidence" value="ECO:0007669"/>
    <property type="project" value="InterPro"/>
</dbReference>
<keyword evidence="7" id="KW-1185">Reference proteome</keyword>
<dbReference type="SUPFAM" id="SSF46785">
    <property type="entry name" value="Winged helix' DNA-binding domain"/>
    <property type="match status" value="1"/>
</dbReference>
<evidence type="ECO:0000313" key="7">
    <source>
        <dbReference type="Proteomes" id="UP000315235"/>
    </source>
</evidence>
<dbReference type="Proteomes" id="UP000315235">
    <property type="component" value="Unassembled WGS sequence"/>
</dbReference>
<organism evidence="6 7">
    <name type="scientific">Pseudomonas mangiferae</name>
    <dbReference type="NCBI Taxonomy" id="2593654"/>
    <lineage>
        <taxon>Bacteria</taxon>
        <taxon>Pseudomonadati</taxon>
        <taxon>Pseudomonadota</taxon>
        <taxon>Gammaproteobacteria</taxon>
        <taxon>Pseudomonadales</taxon>
        <taxon>Pseudomonadaceae</taxon>
        <taxon>Pseudomonas</taxon>
    </lineage>
</organism>
<keyword evidence="3" id="KW-0238">DNA-binding</keyword>